<evidence type="ECO:0000313" key="4">
    <source>
        <dbReference type="Proteomes" id="UP001149074"/>
    </source>
</evidence>
<evidence type="ECO:0000256" key="2">
    <source>
        <dbReference type="SAM" id="Phobius"/>
    </source>
</evidence>
<comment type="caution">
    <text evidence="3">The sequence shown here is derived from an EMBL/GenBank/DDBJ whole genome shotgun (WGS) entry which is preliminary data.</text>
</comment>
<feature type="region of interest" description="Disordered" evidence="1">
    <location>
        <begin position="55"/>
        <end position="82"/>
    </location>
</feature>
<organism evidence="3 4">
    <name type="scientific">Penicillium argentinense</name>
    <dbReference type="NCBI Taxonomy" id="1131581"/>
    <lineage>
        <taxon>Eukaryota</taxon>
        <taxon>Fungi</taxon>
        <taxon>Dikarya</taxon>
        <taxon>Ascomycota</taxon>
        <taxon>Pezizomycotina</taxon>
        <taxon>Eurotiomycetes</taxon>
        <taxon>Eurotiomycetidae</taxon>
        <taxon>Eurotiales</taxon>
        <taxon>Aspergillaceae</taxon>
        <taxon>Penicillium</taxon>
    </lineage>
</organism>
<accession>A0A9W9EPG4</accession>
<feature type="transmembrane region" description="Helical" evidence="2">
    <location>
        <begin position="20"/>
        <end position="40"/>
    </location>
</feature>
<dbReference type="Proteomes" id="UP001149074">
    <property type="component" value="Unassembled WGS sequence"/>
</dbReference>
<name>A0A9W9EPG4_9EURO</name>
<gene>
    <name evidence="3" type="ORF">N7532_010236</name>
</gene>
<keyword evidence="2" id="KW-1133">Transmembrane helix</keyword>
<keyword evidence="4" id="KW-1185">Reference proteome</keyword>
<keyword evidence="2" id="KW-0472">Membrane</keyword>
<protein>
    <submittedName>
        <fullName evidence="3">Uncharacterized protein</fullName>
    </submittedName>
</protein>
<dbReference type="EMBL" id="JAPQKI010000010">
    <property type="protein sequence ID" value="KAJ5085465.1"/>
    <property type="molecule type" value="Genomic_DNA"/>
</dbReference>
<dbReference type="RefSeq" id="XP_056470143.1">
    <property type="nucleotide sequence ID" value="XM_056622727.1"/>
</dbReference>
<evidence type="ECO:0000313" key="3">
    <source>
        <dbReference type="EMBL" id="KAJ5085465.1"/>
    </source>
</evidence>
<evidence type="ECO:0000256" key="1">
    <source>
        <dbReference type="SAM" id="MobiDB-lite"/>
    </source>
</evidence>
<proteinExistence type="predicted"/>
<dbReference type="AlphaFoldDB" id="A0A9W9EPG4"/>
<sequence>MLLGNITSLLPKLINFSPHPAQIFLISYALMAILQATGVLEQYIRTRLHPTLSKQSEVKISGNGRGSKRQGSKIYVTPQNTTSRSLDDSAVKAVYIAAPVAARRSLR</sequence>
<dbReference type="GeneID" id="81361706"/>
<reference evidence="3" key="1">
    <citation type="submission" date="2022-11" db="EMBL/GenBank/DDBJ databases">
        <authorList>
            <person name="Petersen C."/>
        </authorList>
    </citation>
    <scope>NUCLEOTIDE SEQUENCE</scope>
    <source>
        <strain evidence="3">IBT 30761</strain>
    </source>
</reference>
<keyword evidence="2" id="KW-0812">Transmembrane</keyword>
<reference evidence="3" key="2">
    <citation type="journal article" date="2023" name="IMA Fungus">
        <title>Comparative genomic study of the Penicillium genus elucidates a diverse pangenome and 15 lateral gene transfer events.</title>
        <authorList>
            <person name="Petersen C."/>
            <person name="Sorensen T."/>
            <person name="Nielsen M.R."/>
            <person name="Sondergaard T.E."/>
            <person name="Sorensen J.L."/>
            <person name="Fitzpatrick D.A."/>
            <person name="Frisvad J.C."/>
            <person name="Nielsen K.L."/>
        </authorList>
    </citation>
    <scope>NUCLEOTIDE SEQUENCE</scope>
    <source>
        <strain evidence="3">IBT 30761</strain>
    </source>
</reference>